<dbReference type="EMBL" id="JANPWB010000007">
    <property type="protein sequence ID" value="KAJ1170281.1"/>
    <property type="molecule type" value="Genomic_DNA"/>
</dbReference>
<reference evidence="1" key="1">
    <citation type="journal article" date="2022" name="bioRxiv">
        <title>Sequencing and chromosome-scale assembly of the giantPleurodeles waltlgenome.</title>
        <authorList>
            <person name="Brown T."/>
            <person name="Elewa A."/>
            <person name="Iarovenko S."/>
            <person name="Subramanian E."/>
            <person name="Araus A.J."/>
            <person name="Petzold A."/>
            <person name="Susuki M."/>
            <person name="Suzuki K.-i.T."/>
            <person name="Hayashi T."/>
            <person name="Toyoda A."/>
            <person name="Oliveira C."/>
            <person name="Osipova E."/>
            <person name="Leigh N.D."/>
            <person name="Simon A."/>
            <person name="Yun M.H."/>
        </authorList>
    </citation>
    <scope>NUCLEOTIDE SEQUENCE</scope>
    <source>
        <strain evidence="1">20211129_DDA</strain>
        <tissue evidence="1">Liver</tissue>
    </source>
</reference>
<evidence type="ECO:0000313" key="1">
    <source>
        <dbReference type="EMBL" id="KAJ1170281.1"/>
    </source>
</evidence>
<proteinExistence type="predicted"/>
<name>A0AAV7T1R6_PLEWA</name>
<comment type="caution">
    <text evidence="1">The sequence shown here is derived from an EMBL/GenBank/DDBJ whole genome shotgun (WGS) entry which is preliminary data.</text>
</comment>
<dbReference type="Proteomes" id="UP001066276">
    <property type="component" value="Chromosome 4_1"/>
</dbReference>
<gene>
    <name evidence="1" type="ORF">NDU88_002160</name>
</gene>
<evidence type="ECO:0000313" key="2">
    <source>
        <dbReference type="Proteomes" id="UP001066276"/>
    </source>
</evidence>
<protein>
    <submittedName>
        <fullName evidence="1">Uncharacterized protein</fullName>
    </submittedName>
</protein>
<organism evidence="1 2">
    <name type="scientific">Pleurodeles waltl</name>
    <name type="common">Iberian ribbed newt</name>
    <dbReference type="NCBI Taxonomy" id="8319"/>
    <lineage>
        <taxon>Eukaryota</taxon>
        <taxon>Metazoa</taxon>
        <taxon>Chordata</taxon>
        <taxon>Craniata</taxon>
        <taxon>Vertebrata</taxon>
        <taxon>Euteleostomi</taxon>
        <taxon>Amphibia</taxon>
        <taxon>Batrachia</taxon>
        <taxon>Caudata</taxon>
        <taxon>Salamandroidea</taxon>
        <taxon>Salamandridae</taxon>
        <taxon>Pleurodelinae</taxon>
        <taxon>Pleurodeles</taxon>
    </lineage>
</organism>
<keyword evidence="2" id="KW-1185">Reference proteome</keyword>
<sequence>MLRCANLSLNPLTPLFLPSCPPKTEWQWDCGAMGLCRHTRWGRPVCGSRASLIPLGGTACCGHATSSRLRSSEGPRLRGTAVPPRHRLAVLRASTVRPSSVERFRFRFTVASHKSKTSI</sequence>
<accession>A0AAV7T1R6</accession>
<dbReference type="AlphaFoldDB" id="A0AAV7T1R6"/>